<sequence>MSKKNFKVQNVLVTGCTGFIGFNLCNNLLLLNSNVIGIDNLSASYDSSIQTNRLKKLKEHNNFSFIKADLLNFSKIKKILKKYNIDIIIHLAANVGVRESILEPLKYVDNNIKATNNLLELCRLYDINQFIFSSSSSVYGNNNGALKETMLPHPTSPYGVSKRSCELYGETYSYLYSVNFCSLRLFSVYGPHQRPDMAIHRFVHAIRQDKPIVVYGDGSTKRDFTYVDDIVKGFMKATKKRLKFEIINLGTGKSISLSSLIKKIEQYTGKKAKIIYKAKYRSDAVETLADITKAKELLDYEPKVTIDEGLKKYISWVEKNSNL</sequence>
<dbReference type="PRINTS" id="PR01713">
    <property type="entry name" value="NUCEPIMERASE"/>
</dbReference>
<reference evidence="2" key="1">
    <citation type="journal article" date="2022" name="Nat. Microbiol.">
        <title>Unique mobile elements and scalable gene flow at the prokaryote-eukaryote boundary revealed by circularized Asgard archaea genomes.</title>
        <authorList>
            <person name="Wu F."/>
            <person name="Speth D.R."/>
            <person name="Philosof A."/>
            <person name="Cremiere A."/>
            <person name="Narayanan A."/>
            <person name="Barco R.A."/>
            <person name="Connon S.A."/>
            <person name="Amend J.P."/>
            <person name="Antoshechkin I.A."/>
            <person name="Orphan V.J."/>
        </authorList>
    </citation>
    <scope>NUCLEOTIDE SEQUENCE</scope>
    <source>
        <strain evidence="2">PR6</strain>
    </source>
</reference>
<keyword evidence="2" id="KW-0456">Lyase</keyword>
<name>A0A9Y1BSH9_9ARCH</name>
<dbReference type="InterPro" id="IPR016040">
    <property type="entry name" value="NAD(P)-bd_dom"/>
</dbReference>
<dbReference type="Gene3D" id="3.40.50.720">
    <property type="entry name" value="NAD(P)-binding Rossmann-like Domain"/>
    <property type="match status" value="1"/>
</dbReference>
<dbReference type="GO" id="GO:0008446">
    <property type="term" value="F:GDP-mannose 4,6-dehydratase activity"/>
    <property type="evidence" value="ECO:0007669"/>
    <property type="project" value="UniProtKB-EC"/>
</dbReference>
<dbReference type="EC" id="4.2.1.47" evidence="2"/>
<dbReference type="PANTHER" id="PTHR43000">
    <property type="entry name" value="DTDP-D-GLUCOSE 4,6-DEHYDRATASE-RELATED"/>
    <property type="match status" value="1"/>
</dbReference>
<protein>
    <submittedName>
        <fullName evidence="2">GDP-mannose 4,6-dehydratase</fullName>
        <ecNumber evidence="2">4.2.1.47</ecNumber>
    </submittedName>
</protein>
<dbReference type="Gene3D" id="3.90.25.10">
    <property type="entry name" value="UDP-galactose 4-epimerase, domain 1"/>
    <property type="match status" value="1"/>
</dbReference>
<dbReference type="EMBL" id="CP084167">
    <property type="protein sequence ID" value="UJG44334.1"/>
    <property type="molecule type" value="Genomic_DNA"/>
</dbReference>
<dbReference type="SUPFAM" id="SSF51735">
    <property type="entry name" value="NAD(P)-binding Rossmann-fold domains"/>
    <property type="match status" value="1"/>
</dbReference>
<dbReference type="InterPro" id="IPR036291">
    <property type="entry name" value="NAD(P)-bd_dom_sf"/>
</dbReference>
<feature type="domain" description="NAD(P)-binding" evidence="1">
    <location>
        <begin position="12"/>
        <end position="312"/>
    </location>
</feature>
<accession>A0A9Y1BSH9</accession>
<proteinExistence type="predicted"/>
<organism evidence="2">
    <name type="scientific">Candidatus Heimdallarchaeum endolithica</name>
    <dbReference type="NCBI Taxonomy" id="2876572"/>
    <lineage>
        <taxon>Archaea</taxon>
        <taxon>Promethearchaeati</taxon>
        <taxon>Candidatus Heimdallarchaeota</taxon>
        <taxon>Candidatus Heimdallarchaeia (ex Rinke et al. 2021) (nom. nud.)</taxon>
        <taxon>Candidatus Heimdallarchaeales</taxon>
        <taxon>Candidatus Heimdallarchaeaceae</taxon>
        <taxon>Candidatus Heimdallarchaeum</taxon>
    </lineage>
</organism>
<dbReference type="AlphaFoldDB" id="A0A9Y1BSH9"/>
<gene>
    <name evidence="2" type="ORF">K9W46_03925</name>
</gene>
<dbReference type="Pfam" id="PF16363">
    <property type="entry name" value="GDP_Man_Dehyd"/>
    <property type="match status" value="1"/>
</dbReference>
<evidence type="ECO:0000313" key="2">
    <source>
        <dbReference type="EMBL" id="UJG44334.1"/>
    </source>
</evidence>
<dbReference type="Proteomes" id="UP001200513">
    <property type="component" value="Chromosome"/>
</dbReference>
<evidence type="ECO:0000259" key="1">
    <source>
        <dbReference type="Pfam" id="PF16363"/>
    </source>
</evidence>